<protein>
    <submittedName>
        <fullName evidence="2">Uncharacterized protein</fullName>
    </submittedName>
</protein>
<evidence type="ECO:0000313" key="3">
    <source>
        <dbReference type="Proteomes" id="UP000315496"/>
    </source>
</evidence>
<dbReference type="AlphaFoldDB" id="A0A4Z1SX51"/>
<proteinExistence type="predicted"/>
<evidence type="ECO:0000313" key="2">
    <source>
        <dbReference type="EMBL" id="TNJ28108.1"/>
    </source>
</evidence>
<reference evidence="2 3" key="1">
    <citation type="submission" date="2019-05" db="EMBL/GenBank/DDBJ databases">
        <title>The compact genome of Giardia muris reveals important steps in the evolution of intestinal protozoan parasites.</title>
        <authorList>
            <person name="Xu F."/>
            <person name="Jimenez-Gonzalez A."/>
            <person name="Einarsson E."/>
            <person name="Astvaldsson A."/>
            <person name="Peirasmaki D."/>
            <person name="Eckmann L."/>
            <person name="Andersson J.O."/>
            <person name="Svard S.G."/>
            <person name="Jerlstrom-Hultqvist J."/>
        </authorList>
    </citation>
    <scope>NUCLEOTIDE SEQUENCE [LARGE SCALE GENOMIC DNA]</scope>
    <source>
        <strain evidence="2 3">Roberts-Thomson</strain>
    </source>
</reference>
<organism evidence="2 3">
    <name type="scientific">Giardia muris</name>
    <dbReference type="NCBI Taxonomy" id="5742"/>
    <lineage>
        <taxon>Eukaryota</taxon>
        <taxon>Metamonada</taxon>
        <taxon>Diplomonadida</taxon>
        <taxon>Hexamitidae</taxon>
        <taxon>Giardiinae</taxon>
        <taxon>Giardia</taxon>
    </lineage>
</organism>
<accession>A0A4Z1SX51</accession>
<gene>
    <name evidence="2" type="ORF">GMRT_21723</name>
</gene>
<dbReference type="EMBL" id="VDLU01000002">
    <property type="protein sequence ID" value="TNJ28108.1"/>
    <property type="molecule type" value="Genomic_DNA"/>
</dbReference>
<evidence type="ECO:0000256" key="1">
    <source>
        <dbReference type="SAM" id="Coils"/>
    </source>
</evidence>
<sequence>MPLPFRIAQKLRNYHHLQKSYQAMVRQREQLLERIQRNGEEMDRLRRDAKAYVRVGNERMARIRLINKKQLERANKDAVQRLNAVNQSIAAIQTTIRRMNVLIELERLQEDIQQRGLSSSRLAKDLDTLRTHFQTLDNSSL</sequence>
<dbReference type="VEuPathDB" id="GiardiaDB:GMRT_21723"/>
<keyword evidence="3" id="KW-1185">Reference proteome</keyword>
<dbReference type="Proteomes" id="UP000315496">
    <property type="component" value="Chromosome 2"/>
</dbReference>
<name>A0A4Z1SX51_GIAMU</name>
<comment type="caution">
    <text evidence="2">The sequence shown here is derived from an EMBL/GenBank/DDBJ whole genome shotgun (WGS) entry which is preliminary data.</text>
</comment>
<keyword evidence="1" id="KW-0175">Coiled coil</keyword>
<feature type="coiled-coil region" evidence="1">
    <location>
        <begin position="28"/>
        <end position="88"/>
    </location>
</feature>